<evidence type="ECO:0000256" key="6">
    <source>
        <dbReference type="ARBA" id="ARBA00022741"/>
    </source>
</evidence>
<evidence type="ECO:0000256" key="12">
    <source>
        <dbReference type="HAMAP-Rule" id="MF_00165"/>
    </source>
</evidence>
<dbReference type="NCBIfam" id="TIGR00041">
    <property type="entry name" value="DTMP_kinase"/>
    <property type="match status" value="1"/>
</dbReference>
<dbReference type="RefSeq" id="WP_119376740.1">
    <property type="nucleotide sequence ID" value="NZ_QWFX01000013.1"/>
</dbReference>
<dbReference type="Pfam" id="PF02223">
    <property type="entry name" value="Thymidylate_kin"/>
    <property type="match status" value="1"/>
</dbReference>
<evidence type="ECO:0000256" key="2">
    <source>
        <dbReference type="ARBA" id="ARBA00012980"/>
    </source>
</evidence>
<keyword evidence="5 12" id="KW-0545">Nucleotide biosynthesis</keyword>
<evidence type="ECO:0000256" key="5">
    <source>
        <dbReference type="ARBA" id="ARBA00022727"/>
    </source>
</evidence>
<dbReference type="PANTHER" id="PTHR10344:SF4">
    <property type="entry name" value="UMP-CMP KINASE 2, MITOCHONDRIAL"/>
    <property type="match status" value="1"/>
</dbReference>
<keyword evidence="7 12" id="KW-0418">Kinase</keyword>
<dbReference type="InterPro" id="IPR039430">
    <property type="entry name" value="Thymidylate_kin-like_dom"/>
</dbReference>
<dbReference type="InterPro" id="IPR018094">
    <property type="entry name" value="Thymidylate_kinase"/>
</dbReference>
<dbReference type="GO" id="GO:0006233">
    <property type="term" value="P:dTDP biosynthetic process"/>
    <property type="evidence" value="ECO:0007669"/>
    <property type="project" value="InterPro"/>
</dbReference>
<dbReference type="InterPro" id="IPR018095">
    <property type="entry name" value="Thymidylate_kin_CS"/>
</dbReference>
<evidence type="ECO:0000259" key="13">
    <source>
        <dbReference type="Pfam" id="PF02223"/>
    </source>
</evidence>
<dbReference type="GO" id="GO:0005829">
    <property type="term" value="C:cytosol"/>
    <property type="evidence" value="ECO:0007669"/>
    <property type="project" value="TreeGrafter"/>
</dbReference>
<gene>
    <name evidence="12 14" type="primary">tmk</name>
    <name evidence="14" type="ORF">D1223_12425</name>
</gene>
<name>A0A399RE94_9PROT</name>
<dbReference type="OrthoDB" id="9774907at2"/>
<evidence type="ECO:0000256" key="4">
    <source>
        <dbReference type="ARBA" id="ARBA00022679"/>
    </source>
</evidence>
<keyword evidence="6 12" id="KW-0547">Nucleotide-binding</keyword>
<evidence type="ECO:0000256" key="10">
    <source>
        <dbReference type="ARBA" id="ARBA00048743"/>
    </source>
</evidence>
<dbReference type="GO" id="GO:0004798">
    <property type="term" value="F:dTMP kinase activity"/>
    <property type="evidence" value="ECO:0007669"/>
    <property type="project" value="UniProtKB-UniRule"/>
</dbReference>
<dbReference type="EC" id="2.7.4.9" evidence="2 12"/>
<proteinExistence type="inferred from homology"/>
<evidence type="ECO:0000256" key="7">
    <source>
        <dbReference type="ARBA" id="ARBA00022777"/>
    </source>
</evidence>
<dbReference type="GO" id="GO:0006227">
    <property type="term" value="P:dUDP biosynthetic process"/>
    <property type="evidence" value="ECO:0007669"/>
    <property type="project" value="TreeGrafter"/>
</dbReference>
<keyword evidence="4 12" id="KW-0808">Transferase</keyword>
<comment type="caution">
    <text evidence="14">The sequence shown here is derived from an EMBL/GenBank/DDBJ whole genome shotgun (WGS) entry which is preliminary data.</text>
</comment>
<keyword evidence="8 12" id="KW-0067">ATP-binding</keyword>
<reference evidence="14 15" key="1">
    <citation type="submission" date="2018-08" db="EMBL/GenBank/DDBJ databases">
        <title>Henriciella mobilis sp. nov., isolated from seawater.</title>
        <authorList>
            <person name="Cheng H."/>
            <person name="Wu Y.-H."/>
            <person name="Xu X.-W."/>
            <person name="Guo L.-L."/>
        </authorList>
    </citation>
    <scope>NUCLEOTIDE SEQUENCE [LARGE SCALE GENOMIC DNA]</scope>
    <source>
        <strain evidence="14 15">JN25</strain>
    </source>
</reference>
<dbReference type="SUPFAM" id="SSF52540">
    <property type="entry name" value="P-loop containing nucleoside triphosphate hydrolases"/>
    <property type="match status" value="1"/>
</dbReference>
<dbReference type="HAMAP" id="MF_00165">
    <property type="entry name" value="Thymidylate_kinase"/>
    <property type="match status" value="1"/>
</dbReference>
<evidence type="ECO:0000256" key="8">
    <source>
        <dbReference type="ARBA" id="ARBA00022840"/>
    </source>
</evidence>
<dbReference type="Gene3D" id="3.40.50.300">
    <property type="entry name" value="P-loop containing nucleotide triphosphate hydrolases"/>
    <property type="match status" value="1"/>
</dbReference>
<dbReference type="PANTHER" id="PTHR10344">
    <property type="entry name" value="THYMIDYLATE KINASE"/>
    <property type="match status" value="1"/>
</dbReference>
<evidence type="ECO:0000256" key="11">
    <source>
        <dbReference type="ARBA" id="ARBA00057735"/>
    </source>
</evidence>
<dbReference type="EMBL" id="QWFX01000013">
    <property type="protein sequence ID" value="RIJ28205.1"/>
    <property type="molecule type" value="Genomic_DNA"/>
</dbReference>
<dbReference type="GO" id="GO:0005524">
    <property type="term" value="F:ATP binding"/>
    <property type="evidence" value="ECO:0007669"/>
    <property type="project" value="UniProtKB-UniRule"/>
</dbReference>
<keyword evidence="15" id="KW-1185">Reference proteome</keyword>
<dbReference type="InterPro" id="IPR027417">
    <property type="entry name" value="P-loop_NTPase"/>
</dbReference>
<dbReference type="AlphaFoldDB" id="A0A399RE94"/>
<feature type="domain" description="Thymidylate kinase-like" evidence="13">
    <location>
        <begin position="11"/>
        <end position="198"/>
    </location>
</feature>
<dbReference type="Proteomes" id="UP000266385">
    <property type="component" value="Unassembled WGS sequence"/>
</dbReference>
<evidence type="ECO:0000256" key="9">
    <source>
        <dbReference type="ARBA" id="ARBA00029962"/>
    </source>
</evidence>
<dbReference type="CDD" id="cd01672">
    <property type="entry name" value="TMPK"/>
    <property type="match status" value="1"/>
</dbReference>
<sequence length="211" mass="23075">MSVTRGFLVTVEGGEGCGKSTLLQGLAKKLSDEGRTVLLTREPGGTPLAESVRKLVLDPPEGDVWSPLAEALLMNAARSDHVQKKILPALQRGEWVLCDRYSDSTLVYQGVGGVSPNVLKAMQAEVTREARPDLTLILDASPEDLLQRRINRATSDVFENRPREFHDAVRNAFLKIAKTNPERCVVLDAMLSPKALVEAAFVTIEERLAVS</sequence>
<comment type="function">
    <text evidence="11 12">Phosphorylation of dTMP to form dTDP in both de novo and salvage pathways of dTTP synthesis.</text>
</comment>
<comment type="catalytic activity">
    <reaction evidence="10 12">
        <text>dTMP + ATP = dTDP + ADP</text>
        <dbReference type="Rhea" id="RHEA:13517"/>
        <dbReference type="ChEBI" id="CHEBI:30616"/>
        <dbReference type="ChEBI" id="CHEBI:58369"/>
        <dbReference type="ChEBI" id="CHEBI:63528"/>
        <dbReference type="ChEBI" id="CHEBI:456216"/>
        <dbReference type="EC" id="2.7.4.9"/>
    </reaction>
</comment>
<protein>
    <recommendedName>
        <fullName evidence="3 12">Thymidylate kinase</fullName>
        <ecNumber evidence="2 12">2.7.4.9</ecNumber>
    </recommendedName>
    <alternativeName>
        <fullName evidence="9 12">dTMP kinase</fullName>
    </alternativeName>
</protein>
<organism evidence="14 15">
    <name type="scientific">Henriciella mobilis</name>
    <dbReference type="NCBI Taxonomy" id="2305467"/>
    <lineage>
        <taxon>Bacteria</taxon>
        <taxon>Pseudomonadati</taxon>
        <taxon>Pseudomonadota</taxon>
        <taxon>Alphaproteobacteria</taxon>
        <taxon>Hyphomonadales</taxon>
        <taxon>Hyphomonadaceae</taxon>
        <taxon>Henriciella</taxon>
    </lineage>
</organism>
<comment type="similarity">
    <text evidence="1 12">Belongs to the thymidylate kinase family.</text>
</comment>
<evidence type="ECO:0000313" key="14">
    <source>
        <dbReference type="EMBL" id="RIJ28205.1"/>
    </source>
</evidence>
<accession>A0A399RE94</accession>
<feature type="binding site" evidence="12">
    <location>
        <begin position="13"/>
        <end position="20"/>
    </location>
    <ligand>
        <name>ATP</name>
        <dbReference type="ChEBI" id="CHEBI:30616"/>
    </ligand>
</feature>
<evidence type="ECO:0000256" key="1">
    <source>
        <dbReference type="ARBA" id="ARBA00009776"/>
    </source>
</evidence>
<dbReference type="PROSITE" id="PS01331">
    <property type="entry name" value="THYMIDYLATE_KINASE"/>
    <property type="match status" value="1"/>
</dbReference>
<dbReference type="FunFam" id="3.40.50.300:FF:000225">
    <property type="entry name" value="Thymidylate kinase"/>
    <property type="match status" value="1"/>
</dbReference>
<evidence type="ECO:0000313" key="15">
    <source>
        <dbReference type="Proteomes" id="UP000266385"/>
    </source>
</evidence>
<dbReference type="GO" id="GO:0006235">
    <property type="term" value="P:dTTP biosynthetic process"/>
    <property type="evidence" value="ECO:0007669"/>
    <property type="project" value="UniProtKB-UniRule"/>
</dbReference>
<evidence type="ECO:0000256" key="3">
    <source>
        <dbReference type="ARBA" id="ARBA00017144"/>
    </source>
</evidence>